<evidence type="ECO:0000256" key="1">
    <source>
        <dbReference type="SAM" id="MobiDB-lite"/>
    </source>
</evidence>
<accession>A0A1S3ZUU5</accession>
<dbReference type="Proteomes" id="UP000790787">
    <property type="component" value="Chromosome 6"/>
</dbReference>
<dbReference type="STRING" id="4097.A0A1S3ZUU5"/>
<dbReference type="RefSeq" id="XP_016468137.1">
    <property type="nucleotide sequence ID" value="XM_016612651.2"/>
</dbReference>
<organism evidence="2 3">
    <name type="scientific">Nicotiana tabacum</name>
    <name type="common">Common tobacco</name>
    <dbReference type="NCBI Taxonomy" id="4097"/>
    <lineage>
        <taxon>Eukaryota</taxon>
        <taxon>Viridiplantae</taxon>
        <taxon>Streptophyta</taxon>
        <taxon>Embryophyta</taxon>
        <taxon>Tracheophyta</taxon>
        <taxon>Spermatophyta</taxon>
        <taxon>Magnoliopsida</taxon>
        <taxon>eudicotyledons</taxon>
        <taxon>Gunneridae</taxon>
        <taxon>Pentapetalae</taxon>
        <taxon>asterids</taxon>
        <taxon>lamiids</taxon>
        <taxon>Solanales</taxon>
        <taxon>Solanaceae</taxon>
        <taxon>Nicotianoideae</taxon>
        <taxon>Nicotianeae</taxon>
        <taxon>Nicotiana</taxon>
    </lineage>
</organism>
<dbReference type="OrthoDB" id="737456at2759"/>
<dbReference type="AlphaFoldDB" id="A0A1S3ZUU5"/>
<dbReference type="GeneID" id="107790697"/>
<feature type="region of interest" description="Disordered" evidence="1">
    <location>
        <begin position="1"/>
        <end position="20"/>
    </location>
</feature>
<evidence type="ECO:0000313" key="3">
    <source>
        <dbReference type="RefSeq" id="XP_016468137.1"/>
    </source>
</evidence>
<reference evidence="2" key="1">
    <citation type="journal article" date="2014" name="Nat. Commun.">
        <title>The tobacco genome sequence and its comparison with those of tomato and potato.</title>
        <authorList>
            <person name="Sierro N."/>
            <person name="Battey J.N."/>
            <person name="Ouadi S."/>
            <person name="Bakaher N."/>
            <person name="Bovet L."/>
            <person name="Willig A."/>
            <person name="Goepfert S."/>
            <person name="Peitsch M.C."/>
            <person name="Ivanov N.V."/>
        </authorList>
    </citation>
    <scope>NUCLEOTIDE SEQUENCE [LARGE SCALE GENOMIC DNA]</scope>
</reference>
<protein>
    <submittedName>
        <fullName evidence="3">Uncharacterized protein LOC107790697</fullName>
    </submittedName>
    <submittedName>
        <fullName evidence="3">Uncharacterized protein isoform X1</fullName>
    </submittedName>
</protein>
<keyword evidence="2" id="KW-1185">Reference proteome</keyword>
<feature type="compositionally biased region" description="Basic and acidic residues" evidence="1">
    <location>
        <begin position="53"/>
        <end position="64"/>
    </location>
</feature>
<dbReference type="KEGG" id="nta:107790697"/>
<feature type="region of interest" description="Disordered" evidence="1">
    <location>
        <begin position="101"/>
        <end position="130"/>
    </location>
</feature>
<gene>
    <name evidence="3" type="primary">LOC107790697</name>
</gene>
<dbReference type="PaxDb" id="4097-A0A1S3ZUU5"/>
<feature type="region of interest" description="Disordered" evidence="1">
    <location>
        <begin position="53"/>
        <end position="76"/>
    </location>
</feature>
<reference evidence="3" key="2">
    <citation type="submission" date="2025-08" db="UniProtKB">
        <authorList>
            <consortium name="RefSeq"/>
        </authorList>
    </citation>
    <scope>IDENTIFICATION</scope>
    <source>
        <tissue evidence="3">Leaf</tissue>
    </source>
</reference>
<feature type="compositionally biased region" description="Basic residues" evidence="1">
    <location>
        <begin position="1"/>
        <end position="10"/>
    </location>
</feature>
<evidence type="ECO:0000313" key="2">
    <source>
        <dbReference type="Proteomes" id="UP000790787"/>
    </source>
</evidence>
<name>A0A1S3ZUU5_TOBAC</name>
<sequence length="192" mass="21950">MHFMKSKKRSYTGIYRQSPRQSMNKFPIYPRYEAGDYCEYEFDPQSDFTDFLTEARNHESEGKKTGVTPPRPVESRKNNFEKDVKKTCKKSWKSSLFSWLKSSDNKKNQRNREASKGSTINKPKRGCVSGPMPGYSGPGAIAVRPKKPTSGPLTSLFSPMNRVDNEVPYFCLQKFKDSSPDVRSHGPIYLVT</sequence>
<feature type="compositionally biased region" description="Basic and acidic residues" evidence="1">
    <location>
        <begin position="103"/>
        <end position="115"/>
    </location>
</feature>
<proteinExistence type="predicted"/>
<dbReference type="PANTHER" id="PTHR35488">
    <property type="entry name" value="OS05G0358900 PROTEIN-RELATED"/>
    <property type="match status" value="1"/>
</dbReference>
<dbReference type="OMA" id="SPVHPKY"/>
<dbReference type="PANTHER" id="PTHR35488:SF4">
    <property type="entry name" value="DUF4005 DOMAIN-CONTAINING PROTEIN"/>
    <property type="match status" value="1"/>
</dbReference>
<dbReference type="RefSeq" id="XP_016468137.1">
    <property type="nucleotide sequence ID" value="XM_016612651.1"/>
</dbReference>